<name>A0A6P7II78_9TELE</name>
<organism evidence="1 2">
    <name type="scientific">Parambassis ranga</name>
    <name type="common">Indian glassy fish</name>
    <dbReference type="NCBI Taxonomy" id="210632"/>
    <lineage>
        <taxon>Eukaryota</taxon>
        <taxon>Metazoa</taxon>
        <taxon>Chordata</taxon>
        <taxon>Craniata</taxon>
        <taxon>Vertebrata</taxon>
        <taxon>Euteleostomi</taxon>
        <taxon>Actinopterygii</taxon>
        <taxon>Neopterygii</taxon>
        <taxon>Teleostei</taxon>
        <taxon>Neoteleostei</taxon>
        <taxon>Acanthomorphata</taxon>
        <taxon>Ovalentaria</taxon>
        <taxon>Ambassidae</taxon>
        <taxon>Parambassis</taxon>
    </lineage>
</organism>
<evidence type="ECO:0000313" key="1">
    <source>
        <dbReference type="Proteomes" id="UP000515145"/>
    </source>
</evidence>
<keyword evidence="1" id="KW-1185">Reference proteome</keyword>
<accession>A0A6P7II78</accession>
<dbReference type="AlphaFoldDB" id="A0A6P7II78"/>
<proteinExistence type="predicted"/>
<evidence type="ECO:0000313" key="2">
    <source>
        <dbReference type="RefSeq" id="XP_028265273.1"/>
    </source>
</evidence>
<dbReference type="GeneID" id="114438258"/>
<reference evidence="2" key="1">
    <citation type="submission" date="2025-08" db="UniProtKB">
        <authorList>
            <consortium name="RefSeq"/>
        </authorList>
    </citation>
    <scope>IDENTIFICATION</scope>
</reference>
<protein>
    <submittedName>
        <fullName evidence="2">Uncharacterized protein LOC114438258</fullName>
    </submittedName>
</protein>
<dbReference type="RefSeq" id="XP_028265273.1">
    <property type="nucleotide sequence ID" value="XM_028409472.1"/>
</dbReference>
<sequence>MDQSAIVMSDDTEGNTRTNRGLQLPSCFSSWPASALSVFCIGLVSGAVGGLLLGETAVIELESLEILADNRLLMEELENYIMGFLRQNNNSSKKQDMLAMTRDEEEYTHNIFISLLFEEFGVFSSTLSLPGGAAKICATAAASGGAVLAVVKSVLPVLGPGPTIGALMGVSGAVGVTLSAARAATDHYGQTVDRHGKEWQAM</sequence>
<dbReference type="Proteomes" id="UP000515145">
    <property type="component" value="Chromosome 7"/>
</dbReference>
<gene>
    <name evidence="2" type="primary">LOC114438258</name>
</gene>
<dbReference type="InParanoid" id="A0A6P7II78"/>
<dbReference type="OrthoDB" id="8961999at2759"/>